<evidence type="ECO:0000256" key="1">
    <source>
        <dbReference type="SAM" id="MobiDB-lite"/>
    </source>
</evidence>
<name>A0A699UAQ0_TANCI</name>
<sequence>MIDKINTLWRAVFEKIDDTPTLNTARNHINAASVNHIKKEELRSKGTKIPSKLLSLKYFETKEGGSVKPNFAEYKDHKGTIEVKEKVEEESEEEFKEETEEEIEEEEEYDPEYLDTFPTTD</sequence>
<protein>
    <submittedName>
        <fullName evidence="2">Uncharacterized protein</fullName>
    </submittedName>
</protein>
<reference evidence="2" key="1">
    <citation type="journal article" date="2019" name="Sci. Rep.">
        <title>Draft genome of Tanacetum cinerariifolium, the natural source of mosquito coil.</title>
        <authorList>
            <person name="Yamashiro T."/>
            <person name="Shiraishi A."/>
            <person name="Satake H."/>
            <person name="Nakayama K."/>
        </authorList>
    </citation>
    <scope>NUCLEOTIDE SEQUENCE</scope>
</reference>
<accession>A0A699UAQ0</accession>
<dbReference type="EMBL" id="BKCJ011307467">
    <property type="protein sequence ID" value="GFD18436.1"/>
    <property type="molecule type" value="Genomic_DNA"/>
</dbReference>
<dbReference type="AlphaFoldDB" id="A0A699UAQ0"/>
<comment type="caution">
    <text evidence="2">The sequence shown here is derived from an EMBL/GenBank/DDBJ whole genome shotgun (WGS) entry which is preliminary data.</text>
</comment>
<proteinExistence type="predicted"/>
<evidence type="ECO:0000313" key="2">
    <source>
        <dbReference type="EMBL" id="GFD18436.1"/>
    </source>
</evidence>
<feature type="compositionally biased region" description="Acidic residues" evidence="1">
    <location>
        <begin position="88"/>
        <end position="113"/>
    </location>
</feature>
<gene>
    <name evidence="2" type="ORF">Tci_890405</name>
</gene>
<feature type="region of interest" description="Disordered" evidence="1">
    <location>
        <begin position="82"/>
        <end position="121"/>
    </location>
</feature>
<feature type="non-terminal residue" evidence="2">
    <location>
        <position position="121"/>
    </location>
</feature>
<organism evidence="2">
    <name type="scientific">Tanacetum cinerariifolium</name>
    <name type="common">Dalmatian daisy</name>
    <name type="synonym">Chrysanthemum cinerariifolium</name>
    <dbReference type="NCBI Taxonomy" id="118510"/>
    <lineage>
        <taxon>Eukaryota</taxon>
        <taxon>Viridiplantae</taxon>
        <taxon>Streptophyta</taxon>
        <taxon>Embryophyta</taxon>
        <taxon>Tracheophyta</taxon>
        <taxon>Spermatophyta</taxon>
        <taxon>Magnoliopsida</taxon>
        <taxon>eudicotyledons</taxon>
        <taxon>Gunneridae</taxon>
        <taxon>Pentapetalae</taxon>
        <taxon>asterids</taxon>
        <taxon>campanulids</taxon>
        <taxon>Asterales</taxon>
        <taxon>Asteraceae</taxon>
        <taxon>Asteroideae</taxon>
        <taxon>Anthemideae</taxon>
        <taxon>Anthemidinae</taxon>
        <taxon>Tanacetum</taxon>
    </lineage>
</organism>